<evidence type="ECO:0000259" key="12">
    <source>
        <dbReference type="PROSITE" id="PS50109"/>
    </source>
</evidence>
<dbReference type="PROSITE" id="PS50109">
    <property type="entry name" value="HIS_KIN"/>
    <property type="match status" value="1"/>
</dbReference>
<keyword evidence="6" id="KW-0812">Transmembrane</keyword>
<dbReference type="InterPro" id="IPR003594">
    <property type="entry name" value="HATPase_dom"/>
</dbReference>
<keyword evidence="15" id="KW-1185">Reference proteome</keyword>
<comment type="catalytic activity">
    <reaction evidence="1">
        <text>ATP + protein L-histidine = ADP + protein N-phospho-L-histidine.</text>
        <dbReference type="EC" id="2.7.13.3"/>
    </reaction>
</comment>
<dbReference type="InterPro" id="IPR003660">
    <property type="entry name" value="HAMP_dom"/>
</dbReference>
<keyword evidence="5" id="KW-0808">Transferase</keyword>
<keyword evidence="9" id="KW-0902">Two-component regulatory system</keyword>
<evidence type="ECO:0000259" key="13">
    <source>
        <dbReference type="PROSITE" id="PS50885"/>
    </source>
</evidence>
<dbReference type="InterPro" id="IPR004358">
    <property type="entry name" value="Sig_transdc_His_kin-like_C"/>
</dbReference>
<keyword evidence="10" id="KW-0472">Membrane</keyword>
<evidence type="ECO:0000256" key="7">
    <source>
        <dbReference type="ARBA" id="ARBA00022777"/>
    </source>
</evidence>
<dbReference type="SUPFAM" id="SSF47384">
    <property type="entry name" value="Homodimeric domain of signal transducing histidine kinase"/>
    <property type="match status" value="1"/>
</dbReference>
<evidence type="ECO:0000256" key="8">
    <source>
        <dbReference type="ARBA" id="ARBA00022989"/>
    </source>
</evidence>
<evidence type="ECO:0000313" key="14">
    <source>
        <dbReference type="EMBL" id="GAA1848442.1"/>
    </source>
</evidence>
<dbReference type="PROSITE" id="PS50885">
    <property type="entry name" value="HAMP"/>
    <property type="match status" value="1"/>
</dbReference>
<keyword evidence="8" id="KW-1133">Transmembrane helix</keyword>
<comment type="subcellular location">
    <subcellularLocation>
        <location evidence="2">Cell membrane</location>
    </subcellularLocation>
</comment>
<dbReference type="InterPro" id="IPR036890">
    <property type="entry name" value="HATPase_C_sf"/>
</dbReference>
<dbReference type="InterPro" id="IPR050428">
    <property type="entry name" value="TCS_sensor_his_kinase"/>
</dbReference>
<dbReference type="Proteomes" id="UP001501094">
    <property type="component" value="Unassembled WGS sequence"/>
</dbReference>
<dbReference type="PANTHER" id="PTHR45436:SF5">
    <property type="entry name" value="SENSOR HISTIDINE KINASE TRCS"/>
    <property type="match status" value="1"/>
</dbReference>
<feature type="region of interest" description="Disordered" evidence="11">
    <location>
        <begin position="48"/>
        <end position="96"/>
    </location>
</feature>
<proteinExistence type="predicted"/>
<dbReference type="InterPro" id="IPR036097">
    <property type="entry name" value="HisK_dim/P_sf"/>
</dbReference>
<dbReference type="CDD" id="cd00082">
    <property type="entry name" value="HisKA"/>
    <property type="match status" value="1"/>
</dbReference>
<feature type="domain" description="HAMP" evidence="13">
    <location>
        <begin position="217"/>
        <end position="279"/>
    </location>
</feature>
<dbReference type="SMART" id="SM00388">
    <property type="entry name" value="HisKA"/>
    <property type="match status" value="1"/>
</dbReference>
<sequence>MTRTLRGRLVAVLLLVLLAFTLLVGTASTLALRNHLVDRLDTKLTEAAQRADGPRQAIRGDLPRHRLLPAPDTGTRPGITGTTGPGDDAPSPWTDPGNRLIAPWFGQSPGTLVMTYAGGQVIRAGYLSGDLGFTPLTGEQTAALEGVPADGEPHDVTVPGLGTHRALATTTPGGEPLVIALPGSEVTDTLSRYAWVQVVVGAGGVAVAAAAGTWLVRRSLRPLDEVADAAAHATDLELSRGEVGTIPRVPARHTDERTEVGKVGAALNRLLGHVERALTARHDSESQVRQFVADASHELRTPLASVRGYAELARRPGADVGHALHRIESEADRMGGLVEDLLLLARLDSGRPLEREPVDLVALAADAVSDAHAASPDHTWELDLADLAGDPAAEDGAPEAVVTGDEARLRQVLANLLGNARTHTPAGTRVVVSVRTDHASSDRTTTPDGAGGETRGVAVVAVSDDGPGIPADLRGTLFRRFTRGDRARGRANGSTGLGLAIVRAIVTAHGGTARVVPPVTGGTTLEFRIPLAGHGVS</sequence>
<evidence type="ECO:0000256" key="9">
    <source>
        <dbReference type="ARBA" id="ARBA00023012"/>
    </source>
</evidence>
<feature type="domain" description="Histidine kinase" evidence="12">
    <location>
        <begin position="294"/>
        <end position="533"/>
    </location>
</feature>
<evidence type="ECO:0000256" key="5">
    <source>
        <dbReference type="ARBA" id="ARBA00022679"/>
    </source>
</evidence>
<protein>
    <recommendedName>
        <fullName evidence="3">histidine kinase</fullName>
        <ecNumber evidence="3">2.7.13.3</ecNumber>
    </recommendedName>
</protein>
<dbReference type="InterPro" id="IPR005467">
    <property type="entry name" value="His_kinase_dom"/>
</dbReference>
<dbReference type="Gene3D" id="3.30.565.10">
    <property type="entry name" value="Histidine kinase-like ATPase, C-terminal domain"/>
    <property type="match status" value="1"/>
</dbReference>
<dbReference type="PRINTS" id="PR00344">
    <property type="entry name" value="BCTRLSENSOR"/>
</dbReference>
<dbReference type="Pfam" id="PF02518">
    <property type="entry name" value="HATPase_c"/>
    <property type="match status" value="1"/>
</dbReference>
<evidence type="ECO:0000256" key="11">
    <source>
        <dbReference type="SAM" id="MobiDB-lite"/>
    </source>
</evidence>
<name>A0ABN2N1E7_9MICO</name>
<dbReference type="Gene3D" id="6.10.340.10">
    <property type="match status" value="1"/>
</dbReference>
<evidence type="ECO:0000256" key="3">
    <source>
        <dbReference type="ARBA" id="ARBA00012438"/>
    </source>
</evidence>
<dbReference type="PANTHER" id="PTHR45436">
    <property type="entry name" value="SENSOR HISTIDINE KINASE YKOH"/>
    <property type="match status" value="1"/>
</dbReference>
<evidence type="ECO:0000313" key="15">
    <source>
        <dbReference type="Proteomes" id="UP001501094"/>
    </source>
</evidence>
<dbReference type="RefSeq" id="WP_344098675.1">
    <property type="nucleotide sequence ID" value="NZ_BAAANL010000001.1"/>
</dbReference>
<dbReference type="Gene3D" id="1.10.287.130">
    <property type="match status" value="1"/>
</dbReference>
<accession>A0ABN2N1E7</accession>
<evidence type="ECO:0000256" key="6">
    <source>
        <dbReference type="ARBA" id="ARBA00022692"/>
    </source>
</evidence>
<gene>
    <name evidence="14" type="ORF">GCM10009751_00680</name>
</gene>
<dbReference type="CDD" id="cd00075">
    <property type="entry name" value="HATPase"/>
    <property type="match status" value="1"/>
</dbReference>
<dbReference type="EMBL" id="BAAANL010000001">
    <property type="protein sequence ID" value="GAA1848442.1"/>
    <property type="molecule type" value="Genomic_DNA"/>
</dbReference>
<keyword evidence="7 14" id="KW-0418">Kinase</keyword>
<comment type="caution">
    <text evidence="14">The sequence shown here is derived from an EMBL/GenBank/DDBJ whole genome shotgun (WGS) entry which is preliminary data.</text>
</comment>
<dbReference type="InterPro" id="IPR003661">
    <property type="entry name" value="HisK_dim/P_dom"/>
</dbReference>
<evidence type="ECO:0000256" key="2">
    <source>
        <dbReference type="ARBA" id="ARBA00004236"/>
    </source>
</evidence>
<evidence type="ECO:0000256" key="10">
    <source>
        <dbReference type="ARBA" id="ARBA00023136"/>
    </source>
</evidence>
<keyword evidence="4" id="KW-0597">Phosphoprotein</keyword>
<dbReference type="SUPFAM" id="SSF55874">
    <property type="entry name" value="ATPase domain of HSP90 chaperone/DNA topoisomerase II/histidine kinase"/>
    <property type="match status" value="1"/>
</dbReference>
<organism evidence="14 15">
    <name type="scientific">Myceligenerans crystallogenes</name>
    <dbReference type="NCBI Taxonomy" id="316335"/>
    <lineage>
        <taxon>Bacteria</taxon>
        <taxon>Bacillati</taxon>
        <taxon>Actinomycetota</taxon>
        <taxon>Actinomycetes</taxon>
        <taxon>Micrococcales</taxon>
        <taxon>Promicromonosporaceae</taxon>
        <taxon>Myceligenerans</taxon>
    </lineage>
</organism>
<dbReference type="EC" id="2.7.13.3" evidence="3"/>
<dbReference type="Pfam" id="PF00512">
    <property type="entry name" value="HisKA"/>
    <property type="match status" value="1"/>
</dbReference>
<dbReference type="SMART" id="SM00387">
    <property type="entry name" value="HATPase_c"/>
    <property type="match status" value="1"/>
</dbReference>
<reference evidence="14 15" key="1">
    <citation type="journal article" date="2019" name="Int. J. Syst. Evol. Microbiol.">
        <title>The Global Catalogue of Microorganisms (GCM) 10K type strain sequencing project: providing services to taxonomists for standard genome sequencing and annotation.</title>
        <authorList>
            <consortium name="The Broad Institute Genomics Platform"/>
            <consortium name="The Broad Institute Genome Sequencing Center for Infectious Disease"/>
            <person name="Wu L."/>
            <person name="Ma J."/>
        </authorList>
    </citation>
    <scope>NUCLEOTIDE SEQUENCE [LARGE SCALE GENOMIC DNA]</scope>
    <source>
        <strain evidence="14 15">JCM 14326</strain>
    </source>
</reference>
<feature type="compositionally biased region" description="Low complexity" evidence="11">
    <location>
        <begin position="71"/>
        <end position="92"/>
    </location>
</feature>
<dbReference type="GO" id="GO:0016301">
    <property type="term" value="F:kinase activity"/>
    <property type="evidence" value="ECO:0007669"/>
    <property type="project" value="UniProtKB-KW"/>
</dbReference>
<evidence type="ECO:0000256" key="4">
    <source>
        <dbReference type="ARBA" id="ARBA00022553"/>
    </source>
</evidence>
<evidence type="ECO:0000256" key="1">
    <source>
        <dbReference type="ARBA" id="ARBA00000085"/>
    </source>
</evidence>